<dbReference type="EMBL" id="NFZS01000001">
    <property type="protein sequence ID" value="RAO78297.1"/>
    <property type="molecule type" value="Genomic_DNA"/>
</dbReference>
<dbReference type="AlphaFoldDB" id="A0A328P7N0"/>
<dbReference type="PANTHER" id="PTHR12277:SF79">
    <property type="entry name" value="XAA-PRO DIPEPTIDYL-PEPTIDASE-RELATED"/>
    <property type="match status" value="1"/>
</dbReference>
<dbReference type="Gene3D" id="3.40.50.1820">
    <property type="entry name" value="alpha/beta hydrolase"/>
    <property type="match status" value="1"/>
</dbReference>
<dbReference type="SUPFAM" id="SSF53474">
    <property type="entry name" value="alpha/beta-Hydrolases"/>
    <property type="match status" value="1"/>
</dbReference>
<keyword evidence="2" id="KW-1185">Reference proteome</keyword>
<organism evidence="1 2">
    <name type="scientific">Dyella jiangningensis</name>
    <dbReference type="NCBI Taxonomy" id="1379159"/>
    <lineage>
        <taxon>Bacteria</taxon>
        <taxon>Pseudomonadati</taxon>
        <taxon>Pseudomonadota</taxon>
        <taxon>Gammaproteobacteria</taxon>
        <taxon>Lysobacterales</taxon>
        <taxon>Rhodanobacteraceae</taxon>
        <taxon>Dyella</taxon>
    </lineage>
</organism>
<evidence type="ECO:0000313" key="1">
    <source>
        <dbReference type="EMBL" id="RAO78297.1"/>
    </source>
</evidence>
<gene>
    <name evidence="1" type="ORF">CA260_02170</name>
</gene>
<dbReference type="RefSeq" id="WP_172461698.1">
    <property type="nucleotide sequence ID" value="NZ_NFZS01000001.1"/>
</dbReference>
<proteinExistence type="predicted"/>
<dbReference type="InterPro" id="IPR029058">
    <property type="entry name" value="AB_hydrolase_fold"/>
</dbReference>
<evidence type="ECO:0000313" key="2">
    <source>
        <dbReference type="Proteomes" id="UP000248926"/>
    </source>
</evidence>
<name>A0A328P7N0_9GAMM</name>
<protein>
    <submittedName>
        <fullName evidence="1">Uncharacterized protein</fullName>
    </submittedName>
</protein>
<sequence length="255" mass="28057">MFVRVVLVLAALLVLLYGGLCLSMYLGQRQQVYHPEASWQVRQSPDVELLHDGVKLRGWVMNPGRGKALLYFGGNGERVEDSRADLARWLPDRTIYLVAYRGYGASEGTPGETALVGDAVALFDEVAPQYSAVAVLGRSLGSGVAVQLAAKRPVERLVLVTPFDSLVRVAAGYFPWVPVNALMRERFESWRYAGAIRCPVLVIQAEEDEVIPAVRTRALVGAFGQPPALQVVADAGHNTIQDYADYRVSLDRFLR</sequence>
<accession>A0A328P7N0</accession>
<comment type="caution">
    <text evidence="1">The sequence shown here is derived from an EMBL/GenBank/DDBJ whole genome shotgun (WGS) entry which is preliminary data.</text>
</comment>
<dbReference type="PANTHER" id="PTHR12277">
    <property type="entry name" value="ALPHA/BETA HYDROLASE DOMAIN-CONTAINING PROTEIN"/>
    <property type="match status" value="1"/>
</dbReference>
<dbReference type="Proteomes" id="UP000248926">
    <property type="component" value="Unassembled WGS sequence"/>
</dbReference>
<reference evidence="1 2" key="1">
    <citation type="journal article" date="2018" name="Genet. Mol. Biol.">
        <title>The genome sequence of Dyella jiangningensis FCAV SCS01 from a lignocellulose-decomposing microbial consortium metagenome reveals potential for biotechnological applications.</title>
        <authorList>
            <person name="Desiderato J.G."/>
            <person name="Alvarenga D.O."/>
            <person name="Constancio M.T.L."/>
            <person name="Alves L.M.C."/>
            <person name="Varani A.M."/>
        </authorList>
    </citation>
    <scope>NUCLEOTIDE SEQUENCE [LARGE SCALE GENOMIC DNA]</scope>
    <source>
        <strain evidence="1 2">FCAV SCS01</strain>
    </source>
</reference>